<evidence type="ECO:0000256" key="6">
    <source>
        <dbReference type="ARBA" id="ARBA00034617"/>
    </source>
</evidence>
<keyword evidence="2 9" id="KW-0378">Hydrolase</keyword>
<evidence type="ECO:0000259" key="10">
    <source>
        <dbReference type="PROSITE" id="PS51198"/>
    </source>
</evidence>
<dbReference type="InterPro" id="IPR014017">
    <property type="entry name" value="DNA_helicase_UvrD-like_C"/>
</dbReference>
<proteinExistence type="predicted"/>
<evidence type="ECO:0000256" key="7">
    <source>
        <dbReference type="ARBA" id="ARBA00034808"/>
    </source>
</evidence>
<dbReference type="RefSeq" id="WP_213403602.1">
    <property type="nucleotide sequence ID" value="NZ_JAGIBT010000008.1"/>
</dbReference>
<dbReference type="GO" id="GO:0005524">
    <property type="term" value="F:ATP binding"/>
    <property type="evidence" value="ECO:0007669"/>
    <property type="project" value="UniProtKB-UniRule"/>
</dbReference>
<dbReference type="InterPro" id="IPR000212">
    <property type="entry name" value="DNA_helicase_UvrD/REP"/>
</dbReference>
<dbReference type="PANTHER" id="PTHR11070:SF30">
    <property type="entry name" value="F-BOX DNA HELICASE 1"/>
    <property type="match status" value="1"/>
</dbReference>
<keyword evidence="4 9" id="KW-0067">ATP-binding</keyword>
<feature type="binding site" evidence="9">
    <location>
        <begin position="21"/>
        <end position="28"/>
    </location>
    <ligand>
        <name>ATP</name>
        <dbReference type="ChEBI" id="CHEBI:30616"/>
    </ligand>
</feature>
<keyword evidence="5" id="KW-0413">Isomerase</keyword>
<dbReference type="EC" id="5.6.2.4" evidence="7"/>
<evidence type="ECO:0000313" key="11">
    <source>
        <dbReference type="EMBL" id="MBS7824380.1"/>
    </source>
</evidence>
<evidence type="ECO:0000256" key="2">
    <source>
        <dbReference type="ARBA" id="ARBA00022801"/>
    </source>
</evidence>
<evidence type="ECO:0000256" key="1">
    <source>
        <dbReference type="ARBA" id="ARBA00022741"/>
    </source>
</evidence>
<gene>
    <name evidence="11" type="ORF">J7561_04085</name>
</gene>
<dbReference type="InterPro" id="IPR027417">
    <property type="entry name" value="P-loop_NTPase"/>
</dbReference>
<dbReference type="GO" id="GO:0003677">
    <property type="term" value="F:DNA binding"/>
    <property type="evidence" value="ECO:0007669"/>
    <property type="project" value="InterPro"/>
</dbReference>
<sequence length="518" mass="59334">MKLTPEQDAILAIDANLKVNAVAGSGKTTTIVAYAKSRPLDARILYLAFNQTVKQEAMIRFREAQLYNVTVETAHSLAYRYIVRRGGYQIKNNGYSLPEIVQILELGQSMPMQRAYLMAHHIDQLMMLYCNSAIRSASELDYAATLSDAKAKAFVNNNHHEITEHTRTWMRKMNQADIAITHDFYLKKFQLLSPQLPFDYICFDEGQDASPVMLDIFLKQPAKKMIVGDRHQQIYSWRYAVNALDETDFVTFPLSCSFRFSSDIAQLAQSILAWKSHLHIKEDAKIEGMGNRANQHQKIVLGRTNLGLLREAIRYIHDPSLTGSLYFEGSIHAYTHTEEGTSLYDVVNLHLGKFDKIHSPMIKTFPSLEALEEYAETTNDAQLKMLIELVRLYGANIFNVMKKLKARLVEKEDKATADLVFSTVHRSKGLEYDEVYLVEDFITEDEVKRLSKSADASQILKIIEEINLLYVAITRTKHTLYIAESMLPKDFPKLPGIRVMSPKQRVNYLQEFYRLGRP</sequence>
<dbReference type="InterPro" id="IPR014016">
    <property type="entry name" value="UvrD-like_ATP-bd"/>
</dbReference>
<evidence type="ECO:0000256" key="5">
    <source>
        <dbReference type="ARBA" id="ARBA00023235"/>
    </source>
</evidence>
<name>A0AB35BVV4_9GAMM</name>
<protein>
    <recommendedName>
        <fullName evidence="7">DNA 3'-5' helicase</fullName>
        <ecNumber evidence="7">5.6.2.4</ecNumber>
    </recommendedName>
</protein>
<dbReference type="GO" id="GO:0016787">
    <property type="term" value="F:hydrolase activity"/>
    <property type="evidence" value="ECO:0007669"/>
    <property type="project" value="UniProtKB-UniRule"/>
</dbReference>
<feature type="domain" description="UvrD-like helicase ATP-binding" evidence="10">
    <location>
        <begin position="1"/>
        <end position="274"/>
    </location>
</feature>
<comment type="caution">
    <text evidence="11">The sequence shown here is derived from an EMBL/GenBank/DDBJ whole genome shotgun (WGS) entry which is preliminary data.</text>
</comment>
<dbReference type="Pfam" id="PF00580">
    <property type="entry name" value="UvrD-helicase"/>
    <property type="match status" value="1"/>
</dbReference>
<keyword evidence="1 9" id="KW-0547">Nucleotide-binding</keyword>
<dbReference type="EMBL" id="JAGIBU010000002">
    <property type="protein sequence ID" value="MBS7824380.1"/>
    <property type="molecule type" value="Genomic_DNA"/>
</dbReference>
<comment type="catalytic activity">
    <reaction evidence="8">
        <text>ATP + H2O = ADP + phosphate + H(+)</text>
        <dbReference type="Rhea" id="RHEA:13065"/>
        <dbReference type="ChEBI" id="CHEBI:15377"/>
        <dbReference type="ChEBI" id="CHEBI:15378"/>
        <dbReference type="ChEBI" id="CHEBI:30616"/>
        <dbReference type="ChEBI" id="CHEBI:43474"/>
        <dbReference type="ChEBI" id="CHEBI:456216"/>
        <dbReference type="EC" id="5.6.2.4"/>
    </reaction>
</comment>
<dbReference type="PANTHER" id="PTHR11070">
    <property type="entry name" value="UVRD / RECB / PCRA DNA HELICASE FAMILY MEMBER"/>
    <property type="match status" value="1"/>
</dbReference>
<dbReference type="SUPFAM" id="SSF52540">
    <property type="entry name" value="P-loop containing nucleoside triphosphate hydrolases"/>
    <property type="match status" value="1"/>
</dbReference>
<reference evidence="11" key="1">
    <citation type="submission" date="2021-03" db="EMBL/GenBank/DDBJ databases">
        <title>Identification and antibiotic profiling of Wohlfahrtiimonas chitiniclastica, an underestimated human pathogen.</title>
        <authorList>
            <person name="Kopf A."/>
            <person name="Bunk B."/>
            <person name="Coldewey S."/>
            <person name="Gunzer F."/>
            <person name="Riedel T."/>
            <person name="Schroettner P."/>
        </authorList>
    </citation>
    <scope>NUCLEOTIDE SEQUENCE</scope>
    <source>
        <strain evidence="11">DSM 100917</strain>
    </source>
</reference>
<dbReference type="GO" id="GO:0043138">
    <property type="term" value="F:3'-5' DNA helicase activity"/>
    <property type="evidence" value="ECO:0007669"/>
    <property type="project" value="UniProtKB-EC"/>
</dbReference>
<evidence type="ECO:0000256" key="9">
    <source>
        <dbReference type="PROSITE-ProRule" id="PRU00560"/>
    </source>
</evidence>
<dbReference type="AlphaFoldDB" id="A0AB35BVV4"/>
<accession>A0AB35BVV4</accession>
<evidence type="ECO:0000313" key="12">
    <source>
        <dbReference type="Proteomes" id="UP000680020"/>
    </source>
</evidence>
<dbReference type="Gene3D" id="3.40.50.300">
    <property type="entry name" value="P-loop containing nucleotide triphosphate hydrolases"/>
    <property type="match status" value="2"/>
</dbReference>
<dbReference type="GO" id="GO:0000725">
    <property type="term" value="P:recombinational repair"/>
    <property type="evidence" value="ECO:0007669"/>
    <property type="project" value="TreeGrafter"/>
</dbReference>
<evidence type="ECO:0000256" key="4">
    <source>
        <dbReference type="ARBA" id="ARBA00022840"/>
    </source>
</evidence>
<comment type="catalytic activity">
    <reaction evidence="6">
        <text>Couples ATP hydrolysis with the unwinding of duplex DNA by translocating in the 3'-5' direction.</text>
        <dbReference type="EC" id="5.6.2.4"/>
    </reaction>
</comment>
<dbReference type="PROSITE" id="PS51198">
    <property type="entry name" value="UVRD_HELICASE_ATP_BIND"/>
    <property type="match status" value="1"/>
</dbReference>
<evidence type="ECO:0000256" key="8">
    <source>
        <dbReference type="ARBA" id="ARBA00048988"/>
    </source>
</evidence>
<keyword evidence="3 9" id="KW-0347">Helicase</keyword>
<organism evidence="11 12">
    <name type="scientific">Wohlfahrtiimonas chitiniclastica</name>
    <dbReference type="NCBI Taxonomy" id="400946"/>
    <lineage>
        <taxon>Bacteria</taxon>
        <taxon>Pseudomonadati</taxon>
        <taxon>Pseudomonadota</taxon>
        <taxon>Gammaproteobacteria</taxon>
        <taxon>Cardiobacteriales</taxon>
        <taxon>Ignatzschineriaceae</taxon>
        <taxon>Wohlfahrtiimonas</taxon>
    </lineage>
</organism>
<evidence type="ECO:0000256" key="3">
    <source>
        <dbReference type="ARBA" id="ARBA00022806"/>
    </source>
</evidence>
<dbReference type="Proteomes" id="UP000680020">
    <property type="component" value="Unassembled WGS sequence"/>
</dbReference>
<dbReference type="Pfam" id="PF13361">
    <property type="entry name" value="UvrD_C"/>
    <property type="match status" value="1"/>
</dbReference>